<dbReference type="PROSITE" id="PS50893">
    <property type="entry name" value="ABC_TRANSPORTER_2"/>
    <property type="match status" value="1"/>
</dbReference>
<dbReference type="Proteomes" id="UP000186308">
    <property type="component" value="Unassembled WGS sequence"/>
</dbReference>
<evidence type="ECO:0000256" key="5">
    <source>
        <dbReference type="ARBA" id="ARBA00022741"/>
    </source>
</evidence>
<dbReference type="Gene3D" id="3.40.50.300">
    <property type="entry name" value="P-loop containing nucleotide triphosphate hydrolases"/>
    <property type="match status" value="1"/>
</dbReference>
<keyword evidence="7" id="KW-1278">Translocase</keyword>
<dbReference type="AlphaFoldDB" id="A0A8G2FLD5"/>
<dbReference type="GO" id="GO:0016887">
    <property type="term" value="F:ATP hydrolysis activity"/>
    <property type="evidence" value="ECO:0007669"/>
    <property type="project" value="InterPro"/>
</dbReference>
<keyword evidence="5" id="KW-0547">Nucleotide-binding</keyword>
<dbReference type="InterPro" id="IPR027417">
    <property type="entry name" value="P-loop_NTPase"/>
</dbReference>
<keyword evidence="8" id="KW-0406">Ion transport</keyword>
<dbReference type="RefSeq" id="WP_051657143.1">
    <property type="nucleotide sequence ID" value="NZ_FTNE01000008.1"/>
</dbReference>
<evidence type="ECO:0000259" key="14">
    <source>
        <dbReference type="PROSITE" id="PS50893"/>
    </source>
</evidence>
<dbReference type="InterPro" id="IPR050388">
    <property type="entry name" value="ABC_Ni/Peptide_Import"/>
</dbReference>
<accession>A0A8G2FLD5</accession>
<dbReference type="FunFam" id="3.40.50.300:FF:000016">
    <property type="entry name" value="Oligopeptide ABC transporter ATP-binding component"/>
    <property type="match status" value="1"/>
</dbReference>
<dbReference type="GO" id="GO:0005886">
    <property type="term" value="C:plasma membrane"/>
    <property type="evidence" value="ECO:0007669"/>
    <property type="project" value="UniProtKB-SubCell"/>
</dbReference>
<protein>
    <recommendedName>
        <fullName evidence="12">Nickel import system ATP-binding protein NikD</fullName>
        <ecNumber evidence="11">7.2.2.11</ecNumber>
    </recommendedName>
</protein>
<dbReference type="NCBIfam" id="TIGR01727">
    <property type="entry name" value="oligo_HPY"/>
    <property type="match status" value="1"/>
</dbReference>
<evidence type="ECO:0000313" key="16">
    <source>
        <dbReference type="Proteomes" id="UP000186308"/>
    </source>
</evidence>
<dbReference type="PROSITE" id="PS00211">
    <property type="entry name" value="ABC_TRANSPORTER_1"/>
    <property type="match status" value="1"/>
</dbReference>
<dbReference type="SMART" id="SM00382">
    <property type="entry name" value="AAA"/>
    <property type="match status" value="1"/>
</dbReference>
<evidence type="ECO:0000256" key="10">
    <source>
        <dbReference type="ARBA" id="ARBA00038669"/>
    </source>
</evidence>
<dbReference type="Pfam" id="PF08352">
    <property type="entry name" value="oligo_HPY"/>
    <property type="match status" value="1"/>
</dbReference>
<dbReference type="InterPro" id="IPR003439">
    <property type="entry name" value="ABC_transporter-like_ATP-bd"/>
</dbReference>
<dbReference type="InterPro" id="IPR003593">
    <property type="entry name" value="AAA+_ATPase"/>
</dbReference>
<evidence type="ECO:0000256" key="6">
    <source>
        <dbReference type="ARBA" id="ARBA00022840"/>
    </source>
</evidence>
<name>A0A8G2FLD5_ACIRU</name>
<comment type="similarity">
    <text evidence="2">Belongs to the ABC transporter superfamily.</text>
</comment>
<dbReference type="InterPro" id="IPR017871">
    <property type="entry name" value="ABC_transporter-like_CS"/>
</dbReference>
<evidence type="ECO:0000256" key="4">
    <source>
        <dbReference type="ARBA" id="ARBA00022475"/>
    </source>
</evidence>
<dbReference type="GO" id="GO:0005524">
    <property type="term" value="F:ATP binding"/>
    <property type="evidence" value="ECO:0007669"/>
    <property type="project" value="UniProtKB-KW"/>
</dbReference>
<dbReference type="Pfam" id="PF00005">
    <property type="entry name" value="ABC_tran"/>
    <property type="match status" value="1"/>
</dbReference>
<gene>
    <name evidence="15" type="ORF">SAMN05421828_10838</name>
</gene>
<evidence type="ECO:0000256" key="13">
    <source>
        <dbReference type="ARBA" id="ARBA00048610"/>
    </source>
</evidence>
<evidence type="ECO:0000313" key="15">
    <source>
        <dbReference type="EMBL" id="SIQ69931.1"/>
    </source>
</evidence>
<dbReference type="EC" id="7.2.2.11" evidence="11"/>
<dbReference type="CDD" id="cd03257">
    <property type="entry name" value="ABC_NikE_OppD_transporters"/>
    <property type="match status" value="1"/>
</dbReference>
<evidence type="ECO:0000256" key="2">
    <source>
        <dbReference type="ARBA" id="ARBA00005417"/>
    </source>
</evidence>
<evidence type="ECO:0000256" key="1">
    <source>
        <dbReference type="ARBA" id="ARBA00004417"/>
    </source>
</evidence>
<evidence type="ECO:0000256" key="7">
    <source>
        <dbReference type="ARBA" id="ARBA00022967"/>
    </source>
</evidence>
<keyword evidence="9" id="KW-0472">Membrane</keyword>
<dbReference type="PANTHER" id="PTHR43297">
    <property type="entry name" value="OLIGOPEPTIDE TRANSPORT ATP-BINDING PROTEIN APPD"/>
    <property type="match status" value="1"/>
</dbReference>
<comment type="caution">
    <text evidence="15">The sequence shown here is derived from an EMBL/GenBank/DDBJ whole genome shotgun (WGS) entry which is preliminary data.</text>
</comment>
<feature type="domain" description="ABC transporter" evidence="14">
    <location>
        <begin position="7"/>
        <end position="257"/>
    </location>
</feature>
<dbReference type="EMBL" id="FTNE01000008">
    <property type="protein sequence ID" value="SIQ69931.1"/>
    <property type="molecule type" value="Genomic_DNA"/>
</dbReference>
<keyword evidence="4" id="KW-1003">Cell membrane</keyword>
<evidence type="ECO:0000256" key="12">
    <source>
        <dbReference type="ARBA" id="ARBA00044143"/>
    </source>
</evidence>
<comment type="catalytic activity">
    <reaction evidence="13">
        <text>Ni(2+)(out) + ATP + H2O = Ni(2+)(in) + ADP + phosphate + H(+)</text>
        <dbReference type="Rhea" id="RHEA:15557"/>
        <dbReference type="ChEBI" id="CHEBI:15377"/>
        <dbReference type="ChEBI" id="CHEBI:15378"/>
        <dbReference type="ChEBI" id="CHEBI:30616"/>
        <dbReference type="ChEBI" id="CHEBI:43474"/>
        <dbReference type="ChEBI" id="CHEBI:49786"/>
        <dbReference type="ChEBI" id="CHEBI:456216"/>
        <dbReference type="EC" id="7.2.2.11"/>
    </reaction>
    <physiologicalReaction direction="left-to-right" evidence="13">
        <dbReference type="Rhea" id="RHEA:15558"/>
    </physiologicalReaction>
</comment>
<dbReference type="PANTHER" id="PTHR43297:SF13">
    <property type="entry name" value="NICKEL ABC TRANSPORTER, ATP-BINDING PROTEIN"/>
    <property type="match status" value="1"/>
</dbReference>
<dbReference type="OrthoDB" id="37801at2"/>
<dbReference type="GO" id="GO:0015833">
    <property type="term" value="P:peptide transport"/>
    <property type="evidence" value="ECO:0007669"/>
    <property type="project" value="InterPro"/>
</dbReference>
<keyword evidence="6 15" id="KW-0067">ATP-binding</keyword>
<keyword evidence="16" id="KW-1185">Reference proteome</keyword>
<organism evidence="15 16">
    <name type="scientific">Acidiphilium rubrum</name>
    <dbReference type="NCBI Taxonomy" id="526"/>
    <lineage>
        <taxon>Bacteria</taxon>
        <taxon>Pseudomonadati</taxon>
        <taxon>Pseudomonadota</taxon>
        <taxon>Alphaproteobacteria</taxon>
        <taxon>Acetobacterales</taxon>
        <taxon>Acidocellaceae</taxon>
        <taxon>Acidiphilium</taxon>
    </lineage>
</organism>
<sequence>MNGETLLEVDDLRVSFRTGQGVLPIVEGVSFVVKAGEILSVVGESGSGKSLTALAIMRLITDPNAVITGSVRFRGQDLLGLPEPAMRSLRGGAIAMIFQDPMTALTPAYTVGAQIVEQIMAHRNAGRMAARTRAIDLLGAMGIASPRDIAGRYPHQLSGGMRQRVMIAMALSCDPALLIADEPTTALDVTVQAQILELILRLRGEFGSSVLLITHDMGVVAKVADRVVVMYAGAIAEAGATRALFARPAHPYTIGLLGAIPRLRGPRLVRLPAIPGAPPAPHDRPSGCGFAPRCAAATGICAAHPPLITHDGHAVACFHARAA</sequence>
<dbReference type="InterPro" id="IPR013563">
    <property type="entry name" value="Oligopep_ABC_C"/>
</dbReference>
<dbReference type="GO" id="GO:0015413">
    <property type="term" value="F:ABC-type nickel transporter activity"/>
    <property type="evidence" value="ECO:0007669"/>
    <property type="project" value="UniProtKB-EC"/>
</dbReference>
<reference evidence="15 16" key="1">
    <citation type="submission" date="2017-01" db="EMBL/GenBank/DDBJ databases">
        <authorList>
            <person name="Varghese N."/>
            <person name="Submissions S."/>
        </authorList>
    </citation>
    <scope>NUCLEOTIDE SEQUENCE [LARGE SCALE GENOMIC DNA]</scope>
    <source>
        <strain evidence="15 16">ATCC 35905</strain>
    </source>
</reference>
<comment type="subunit">
    <text evidence="10">The complex is composed of two ATP-binding proteins (NikD and NikE), two transmembrane proteins (NikB and NikC) and a solute-binding protein (NikA).</text>
</comment>
<evidence type="ECO:0000256" key="8">
    <source>
        <dbReference type="ARBA" id="ARBA00023065"/>
    </source>
</evidence>
<evidence type="ECO:0000256" key="11">
    <source>
        <dbReference type="ARBA" id="ARBA00039098"/>
    </source>
</evidence>
<dbReference type="SUPFAM" id="SSF52540">
    <property type="entry name" value="P-loop containing nucleoside triphosphate hydrolases"/>
    <property type="match status" value="1"/>
</dbReference>
<evidence type="ECO:0000256" key="9">
    <source>
        <dbReference type="ARBA" id="ARBA00023136"/>
    </source>
</evidence>
<proteinExistence type="inferred from homology"/>
<comment type="subcellular location">
    <subcellularLocation>
        <location evidence="1">Cell inner membrane</location>
        <topology evidence="1">Peripheral membrane protein</topology>
    </subcellularLocation>
</comment>
<evidence type="ECO:0000256" key="3">
    <source>
        <dbReference type="ARBA" id="ARBA00022448"/>
    </source>
</evidence>
<keyword evidence="3" id="KW-0813">Transport</keyword>